<accession>A0A078LR11</accession>
<dbReference type="AlphaFoldDB" id="A0A078LR11"/>
<dbReference type="InterPro" id="IPR036513">
    <property type="entry name" value="STAS_dom_sf"/>
</dbReference>
<dbReference type="Gene3D" id="3.40.50.10600">
    <property type="entry name" value="SpoIIaa-like domains"/>
    <property type="match status" value="1"/>
</dbReference>
<gene>
    <name evidence="1" type="ORF">BN1079_00801</name>
</gene>
<dbReference type="InterPro" id="IPR021866">
    <property type="entry name" value="SpoIIAA-like"/>
</dbReference>
<dbReference type="EMBL" id="CCSF01000001">
    <property type="protein sequence ID" value="CDZ93509.1"/>
    <property type="molecule type" value="Genomic_DNA"/>
</dbReference>
<dbReference type="InterPro" id="IPR038396">
    <property type="entry name" value="SpoIIAA-like_sf"/>
</dbReference>
<dbReference type="Proteomes" id="UP000053902">
    <property type="component" value="Unassembled WGS sequence"/>
</dbReference>
<evidence type="ECO:0000313" key="2">
    <source>
        <dbReference type="Proteomes" id="UP000053902"/>
    </source>
</evidence>
<evidence type="ECO:0000313" key="1">
    <source>
        <dbReference type="EMBL" id="CDZ93509.1"/>
    </source>
</evidence>
<sequence length="123" mass="14171">MFHVTRIGDSRIDVDFSGKLDSNEMRFALDELMRKSEGIEHGQMLCRIGDFDWPTLGAVAVELSRIPEVFRFIRRFDRCAVVCAREWVRKASVLEGTLIPGLAVKAFDTHQLTEAHYWLEDMP</sequence>
<reference evidence="1 2" key="1">
    <citation type="submission" date="2014-07" db="EMBL/GenBank/DDBJ databases">
        <authorList>
            <person name="Urmite Genomes Urmite Genomes"/>
        </authorList>
    </citation>
    <scope>NUCLEOTIDE SEQUENCE [LARGE SCALE GENOMIC DNA]</scope>
    <source>
        <strain evidence="1 2">20_BN</strain>
    </source>
</reference>
<dbReference type="RefSeq" id="WP_037026607.1">
    <property type="nucleotide sequence ID" value="NZ_CCSF01000001.1"/>
</dbReference>
<dbReference type="SUPFAM" id="SSF52091">
    <property type="entry name" value="SpoIIaa-like"/>
    <property type="match status" value="1"/>
</dbReference>
<organism evidence="1 2">
    <name type="scientific">Pseudomonas saudiphocaensis</name>
    <dbReference type="NCBI Taxonomy" id="1499686"/>
    <lineage>
        <taxon>Bacteria</taxon>
        <taxon>Pseudomonadati</taxon>
        <taxon>Pseudomonadota</taxon>
        <taxon>Gammaproteobacteria</taxon>
        <taxon>Pseudomonadales</taxon>
        <taxon>Pseudomonadaceae</taxon>
        <taxon>Pseudomonas</taxon>
    </lineage>
</organism>
<protein>
    <submittedName>
        <fullName evidence="1">Uncharacterized protein</fullName>
    </submittedName>
</protein>
<keyword evidence="2" id="KW-1185">Reference proteome</keyword>
<name>A0A078LR11_9PSED</name>
<proteinExistence type="predicted"/>
<dbReference type="eggNOG" id="ENOG5032RKG">
    <property type="taxonomic scope" value="Bacteria"/>
</dbReference>
<dbReference type="Pfam" id="PF11964">
    <property type="entry name" value="SpoIIAA-like"/>
    <property type="match status" value="1"/>
</dbReference>
<dbReference type="OrthoDB" id="7619266at2"/>
<dbReference type="STRING" id="1499686.BN1079_00801"/>
<dbReference type="HOGENOM" id="CLU_137390_0_0_6"/>